<keyword evidence="5" id="KW-1185">Reference proteome</keyword>
<dbReference type="Proteomes" id="UP000033774">
    <property type="component" value="Unassembled WGS sequence"/>
</dbReference>
<feature type="domain" description="Phospholipase/carboxylesterase/thioesterase" evidence="3">
    <location>
        <begin position="18"/>
        <end position="223"/>
    </location>
</feature>
<dbReference type="Gene3D" id="3.40.50.1820">
    <property type="entry name" value="alpha/beta hydrolase"/>
    <property type="match status" value="1"/>
</dbReference>
<dbReference type="EMBL" id="LAJY01000057">
    <property type="protein sequence ID" value="KJV10699.1"/>
    <property type="molecule type" value="Genomic_DNA"/>
</dbReference>
<evidence type="ECO:0000313" key="5">
    <source>
        <dbReference type="Proteomes" id="UP000033774"/>
    </source>
</evidence>
<dbReference type="SUPFAM" id="SSF53474">
    <property type="entry name" value="alpha/beta-Hydrolases"/>
    <property type="match status" value="1"/>
</dbReference>
<accession>A0A0F3IYM6</accession>
<proteinExistence type="inferred from homology"/>
<dbReference type="PANTHER" id="PTHR10655:SF17">
    <property type="entry name" value="LYSOPHOSPHOLIPASE-LIKE PROTEIN 1"/>
    <property type="match status" value="1"/>
</dbReference>
<dbReference type="GO" id="GO:0016787">
    <property type="term" value="F:hydrolase activity"/>
    <property type="evidence" value="ECO:0007669"/>
    <property type="project" value="UniProtKB-KW"/>
</dbReference>
<evidence type="ECO:0000313" key="4">
    <source>
        <dbReference type="EMBL" id="KJV10699.1"/>
    </source>
</evidence>
<evidence type="ECO:0000259" key="3">
    <source>
        <dbReference type="Pfam" id="PF02230"/>
    </source>
</evidence>
<reference evidence="4 5" key="1">
    <citation type="submission" date="2015-03" db="EMBL/GenBank/DDBJ databases">
        <title>Draft genome sequence of Elstera litoralis.</title>
        <authorList>
            <person name="Rahalkar M.C."/>
            <person name="Dhakephalkar P.K."/>
            <person name="Pore S.D."/>
            <person name="Arora P."/>
            <person name="Kapse N.G."/>
            <person name="Pandit P.S."/>
        </authorList>
    </citation>
    <scope>NUCLEOTIDE SEQUENCE [LARGE SCALE GENOMIC DNA]</scope>
    <source>
        <strain evidence="4 5">Dia-1</strain>
    </source>
</reference>
<dbReference type="OrthoDB" id="9801763at2"/>
<organism evidence="4 5">
    <name type="scientific">Elstera litoralis</name>
    <dbReference type="NCBI Taxonomy" id="552518"/>
    <lineage>
        <taxon>Bacteria</taxon>
        <taxon>Pseudomonadati</taxon>
        <taxon>Pseudomonadota</taxon>
        <taxon>Alphaproteobacteria</taxon>
        <taxon>Rhodospirillales</taxon>
        <taxon>Rhodospirillaceae</taxon>
        <taxon>Elstera</taxon>
    </lineage>
</organism>
<dbReference type="AlphaFoldDB" id="A0A0F3IYM6"/>
<evidence type="ECO:0000256" key="1">
    <source>
        <dbReference type="ARBA" id="ARBA00006499"/>
    </source>
</evidence>
<gene>
    <name evidence="4" type="ORF">VZ95_03130</name>
</gene>
<name>A0A0F3IYM6_9PROT</name>
<evidence type="ECO:0000256" key="2">
    <source>
        <dbReference type="ARBA" id="ARBA00022801"/>
    </source>
</evidence>
<dbReference type="InterPro" id="IPR029058">
    <property type="entry name" value="AB_hydrolase_fold"/>
</dbReference>
<comment type="caution">
    <text evidence="4">The sequence shown here is derived from an EMBL/GenBank/DDBJ whole genome shotgun (WGS) entry which is preliminary data.</text>
</comment>
<dbReference type="InterPro" id="IPR003140">
    <property type="entry name" value="PLipase/COase/thioEstase"/>
</dbReference>
<dbReference type="RefSeq" id="WP_045774586.1">
    <property type="nucleotide sequence ID" value="NZ_LAJY01000057.1"/>
</dbReference>
<comment type="similarity">
    <text evidence="1">Belongs to the AB hydrolase superfamily. AB hydrolase 2 family.</text>
</comment>
<dbReference type="PATRIC" id="fig|552518.3.peg.3572"/>
<sequence length="228" mass="23861">MTDGQFTNIQMIGPKAGGAPQQVILLLHGYGSNGADLLGLAPYWADALPNAAFIGPDAPFVCEMSAMGYQWFSLREIMAGAPLADGLRRAGADEVAPVLNALIDDILERFNLPATKLALVGFSQGTMMALHVALRRLEPLAGVLGFSGMLIDPPSLAAEMTAKPPVLLVHGDADPVVPYASLTRAESALRDVGVAVDTLTCPRLGHSIDDTGLEAGTRFLQHCLSSAG</sequence>
<protein>
    <recommendedName>
        <fullName evidence="3">Phospholipase/carboxylesterase/thioesterase domain-containing protein</fullName>
    </recommendedName>
</protein>
<dbReference type="InterPro" id="IPR050565">
    <property type="entry name" value="LYPA1-2/EST-like"/>
</dbReference>
<dbReference type="PANTHER" id="PTHR10655">
    <property type="entry name" value="LYSOPHOSPHOLIPASE-RELATED"/>
    <property type="match status" value="1"/>
</dbReference>
<keyword evidence="2" id="KW-0378">Hydrolase</keyword>
<dbReference type="Pfam" id="PF02230">
    <property type="entry name" value="Abhydrolase_2"/>
    <property type="match status" value="1"/>
</dbReference>